<protein>
    <recommendedName>
        <fullName evidence="4">DUF2993 domain-containing protein</fullName>
    </recommendedName>
</protein>
<evidence type="ECO:0000313" key="3">
    <source>
        <dbReference type="Proteomes" id="UP000004208"/>
    </source>
</evidence>
<keyword evidence="1" id="KW-0812">Transmembrane</keyword>
<dbReference type="eggNOG" id="ENOG5030HSU">
    <property type="taxonomic scope" value="Bacteria"/>
</dbReference>
<dbReference type="InterPro" id="IPR021373">
    <property type="entry name" value="DUF2993"/>
</dbReference>
<dbReference type="EMBL" id="ACLJ02000001">
    <property type="protein sequence ID" value="EFK55103.1"/>
    <property type="molecule type" value="Genomic_DNA"/>
</dbReference>
<dbReference type="AlphaFoldDB" id="D7WB72"/>
<evidence type="ECO:0000313" key="2">
    <source>
        <dbReference type="EMBL" id="EFK55103.1"/>
    </source>
</evidence>
<feature type="transmembrane region" description="Helical" evidence="1">
    <location>
        <begin position="20"/>
        <end position="45"/>
    </location>
</feature>
<dbReference type="RefSeq" id="WP_005287026.1">
    <property type="nucleotide sequence ID" value="NZ_CM000961.1"/>
</dbReference>
<sequence length="268" mass="28839">MTRNYPAGPAGSRGSTGKGWKIAFGIIAVILVLFFIAELALRWFITDQIETSLRESAPESVAAQQDAEVHFGAMPVVFGLVQGKLHQINIDVPSTLTPDSNAIVGNPPATINATGFVLDSEDPSADELTLSTEVPKALVRDMLQKELGNALEESNEGRFAEYNEILTVSDVDTNPADGTFNITFSNGAFGVELRPEIVDNQLSFTAVSTQILGRNLPDFFSEAVSAALESGINDQVAGPLEFREFSVIDNGFKIVVYGHNVHLNELAV</sequence>
<keyword evidence="1" id="KW-0472">Membrane</keyword>
<dbReference type="STRING" id="585529.HMPREF0291_10361"/>
<proteinExistence type="predicted"/>
<dbReference type="Pfam" id="PF11209">
    <property type="entry name" value="LmeA"/>
    <property type="match status" value="1"/>
</dbReference>
<accession>D7WB72</accession>
<dbReference type="OrthoDB" id="4424949at2"/>
<evidence type="ECO:0000256" key="1">
    <source>
        <dbReference type="SAM" id="Phobius"/>
    </source>
</evidence>
<reference evidence="2" key="1">
    <citation type="submission" date="2010-06" db="EMBL/GenBank/DDBJ databases">
        <authorList>
            <person name="Muzny D."/>
            <person name="Qin X."/>
            <person name="Buhay C."/>
            <person name="Dugan-Rocha S."/>
            <person name="Ding Y."/>
            <person name="Chen G."/>
            <person name="Hawes A."/>
            <person name="Holder M."/>
            <person name="Jhangiani S."/>
            <person name="Johnson A."/>
            <person name="Khan Z."/>
            <person name="Li Z."/>
            <person name="Liu W."/>
            <person name="Liu X."/>
            <person name="Perez L."/>
            <person name="Shen H."/>
            <person name="Wang Q."/>
            <person name="Watt J."/>
            <person name="Xi L."/>
            <person name="Xin Y."/>
            <person name="Zhou J."/>
            <person name="Deng J."/>
            <person name="Jiang H."/>
            <person name="Liu Y."/>
            <person name="Qu J."/>
            <person name="Song X.-Z."/>
            <person name="Zhang L."/>
            <person name="Villasana D."/>
            <person name="Johnson A."/>
            <person name="Liu J."/>
            <person name="Liyanage D."/>
            <person name="Lorensuhewa L."/>
            <person name="Robinson T."/>
            <person name="Song A."/>
            <person name="Song B.-B."/>
            <person name="Dinh H."/>
            <person name="Thornton R."/>
            <person name="Coyle M."/>
            <person name="Francisco L."/>
            <person name="Jackson L."/>
            <person name="Javaid M."/>
            <person name="Korchina V."/>
            <person name="Kovar C."/>
            <person name="Mata R."/>
            <person name="Mathew T."/>
            <person name="Ngo R."/>
            <person name="Nguyen L."/>
            <person name="Nguyen N."/>
            <person name="Okwuonu G."/>
            <person name="Ongeri F."/>
            <person name="Pham C."/>
            <person name="Simmons D."/>
            <person name="Wilczek-Boney K."/>
            <person name="Hale W."/>
            <person name="Jakkamsetti A."/>
            <person name="Pham P."/>
            <person name="Ruth R."/>
            <person name="San Lucas F."/>
            <person name="Warren J."/>
            <person name="Zhang J."/>
            <person name="Zhao Z."/>
            <person name="Zhou C."/>
            <person name="Zhu D."/>
            <person name="Lee S."/>
            <person name="Bess C."/>
            <person name="Blankenburg K."/>
            <person name="Forbes L."/>
            <person name="Fu Q."/>
            <person name="Gubbala S."/>
            <person name="Hirani K."/>
            <person name="Jayaseelan J.C."/>
            <person name="Lara F."/>
            <person name="Munidasa M."/>
            <person name="Palculict T."/>
            <person name="Patil S."/>
            <person name="Pu L.-L."/>
            <person name="Saada N."/>
            <person name="Tang L."/>
            <person name="Weissenberger G."/>
            <person name="Zhu Y."/>
            <person name="Hemphill L."/>
            <person name="Shang Y."/>
            <person name="Youmans B."/>
            <person name="Ayvaz T."/>
            <person name="Ross M."/>
            <person name="Santibanez J."/>
            <person name="Aqrawi P."/>
            <person name="Gross S."/>
            <person name="Joshi V."/>
            <person name="Fowler G."/>
            <person name="Nazareth L."/>
            <person name="Reid J."/>
            <person name="Worley K."/>
            <person name="Petrosino J."/>
            <person name="Highlander S."/>
            <person name="Gibbs R."/>
        </authorList>
    </citation>
    <scope>NUCLEOTIDE SEQUENCE [LARGE SCALE GENOMIC DNA]</scope>
    <source>
        <strain evidence="2">ATCC 33030</strain>
    </source>
</reference>
<keyword evidence="1" id="KW-1133">Transmembrane helix</keyword>
<organism evidence="2 3">
    <name type="scientific">Corynebacterium genitalium ATCC 33030</name>
    <dbReference type="NCBI Taxonomy" id="585529"/>
    <lineage>
        <taxon>Bacteria</taxon>
        <taxon>Bacillati</taxon>
        <taxon>Actinomycetota</taxon>
        <taxon>Actinomycetes</taxon>
        <taxon>Mycobacteriales</taxon>
        <taxon>Corynebacteriaceae</taxon>
        <taxon>Corynebacterium</taxon>
    </lineage>
</organism>
<keyword evidence="3" id="KW-1185">Reference proteome</keyword>
<dbReference type="HOGENOM" id="CLU_058016_0_0_11"/>
<name>D7WB72_9CORY</name>
<gene>
    <name evidence="2" type="ORF">HMPREF0291_10361</name>
</gene>
<evidence type="ECO:0008006" key="4">
    <source>
        <dbReference type="Google" id="ProtNLM"/>
    </source>
</evidence>
<comment type="caution">
    <text evidence="2">The sequence shown here is derived from an EMBL/GenBank/DDBJ whole genome shotgun (WGS) entry which is preliminary data.</text>
</comment>
<dbReference type="Proteomes" id="UP000004208">
    <property type="component" value="Unassembled WGS sequence"/>
</dbReference>